<keyword evidence="3" id="KW-1185">Reference proteome</keyword>
<gene>
    <name evidence="2" type="ORF">NQ317_003112</name>
</gene>
<dbReference type="Proteomes" id="UP001162164">
    <property type="component" value="Unassembled WGS sequence"/>
</dbReference>
<evidence type="ECO:0000256" key="1">
    <source>
        <dbReference type="SAM" id="Phobius"/>
    </source>
</evidence>
<name>A0ABQ9JH14_9CUCU</name>
<protein>
    <submittedName>
        <fullName evidence="2">Uncharacterized protein</fullName>
    </submittedName>
</protein>
<evidence type="ECO:0000313" key="3">
    <source>
        <dbReference type="Proteomes" id="UP001162164"/>
    </source>
</evidence>
<dbReference type="EMBL" id="JAPWTJ010000580">
    <property type="protein sequence ID" value="KAJ8977172.1"/>
    <property type="molecule type" value="Genomic_DNA"/>
</dbReference>
<feature type="transmembrane region" description="Helical" evidence="1">
    <location>
        <begin position="84"/>
        <end position="106"/>
    </location>
</feature>
<organism evidence="2 3">
    <name type="scientific">Molorchus minor</name>
    <dbReference type="NCBI Taxonomy" id="1323400"/>
    <lineage>
        <taxon>Eukaryota</taxon>
        <taxon>Metazoa</taxon>
        <taxon>Ecdysozoa</taxon>
        <taxon>Arthropoda</taxon>
        <taxon>Hexapoda</taxon>
        <taxon>Insecta</taxon>
        <taxon>Pterygota</taxon>
        <taxon>Neoptera</taxon>
        <taxon>Endopterygota</taxon>
        <taxon>Coleoptera</taxon>
        <taxon>Polyphaga</taxon>
        <taxon>Cucujiformia</taxon>
        <taxon>Chrysomeloidea</taxon>
        <taxon>Cerambycidae</taxon>
        <taxon>Lamiinae</taxon>
        <taxon>Monochamini</taxon>
        <taxon>Molorchus</taxon>
    </lineage>
</organism>
<accession>A0ABQ9JH14</accession>
<feature type="transmembrane region" description="Helical" evidence="1">
    <location>
        <begin position="118"/>
        <end position="140"/>
    </location>
</feature>
<comment type="caution">
    <text evidence="2">The sequence shown here is derived from an EMBL/GenBank/DDBJ whole genome shotgun (WGS) entry which is preliminary data.</text>
</comment>
<reference evidence="2" key="1">
    <citation type="journal article" date="2023" name="Insect Mol. Biol.">
        <title>Genome sequencing provides insights into the evolution of gene families encoding plant cell wall-degrading enzymes in longhorned beetles.</title>
        <authorList>
            <person name="Shin N.R."/>
            <person name="Okamura Y."/>
            <person name="Kirsch R."/>
            <person name="Pauchet Y."/>
        </authorList>
    </citation>
    <scope>NUCLEOTIDE SEQUENCE</scope>
    <source>
        <strain evidence="2">MMC_N1</strain>
    </source>
</reference>
<proteinExistence type="predicted"/>
<keyword evidence="1" id="KW-0472">Membrane</keyword>
<evidence type="ECO:0000313" key="2">
    <source>
        <dbReference type="EMBL" id="KAJ8977172.1"/>
    </source>
</evidence>
<keyword evidence="1" id="KW-1133">Transmembrane helix</keyword>
<sequence>MAEIDTTTGLLGFLVHHVLPLGCGTTQFLIKQKLPIHFIHRKNRKGFFAKKAGARSKKHSEYVERECIFVIFYEIDKDRLTSSLVWASFLNGPLVVLFFPPLGSLLVQEEELEDESFFVLHLLCLLSFFSFFFFSSIFMLLSSSDENEVLDEDELEEKSLFCPFLSLCFRLLFLLFSEEELLLLLSLSLELLLDVEDEVKLEDVSRWPIEFEKSDSELQFVIVSRHLGLTINYSLNIPASPALPAFNTKHRPDQVKIKHKKSVKQAVSIKIYATIGEPPVKISEVGAYAWDNLTAHKYQSEESLSGIKNDDGLNLRSDLDARL</sequence>
<keyword evidence="1" id="KW-0812">Transmembrane</keyword>